<accession>A0A6G0SUA7</accession>
<dbReference type="Gene3D" id="1.10.10.60">
    <property type="entry name" value="Homeodomain-like"/>
    <property type="match status" value="1"/>
</dbReference>
<organism evidence="1 2">
    <name type="scientific">Aphis glycines</name>
    <name type="common">Soybean aphid</name>
    <dbReference type="NCBI Taxonomy" id="307491"/>
    <lineage>
        <taxon>Eukaryota</taxon>
        <taxon>Metazoa</taxon>
        <taxon>Ecdysozoa</taxon>
        <taxon>Arthropoda</taxon>
        <taxon>Hexapoda</taxon>
        <taxon>Insecta</taxon>
        <taxon>Pterygota</taxon>
        <taxon>Neoptera</taxon>
        <taxon>Paraneoptera</taxon>
        <taxon>Hemiptera</taxon>
        <taxon>Sternorrhyncha</taxon>
        <taxon>Aphidomorpha</taxon>
        <taxon>Aphidoidea</taxon>
        <taxon>Aphididae</taxon>
        <taxon>Aphidini</taxon>
        <taxon>Aphis</taxon>
        <taxon>Aphis</taxon>
    </lineage>
</organism>
<evidence type="ECO:0000313" key="2">
    <source>
        <dbReference type="Proteomes" id="UP000475862"/>
    </source>
</evidence>
<dbReference type="PANTHER" id="PTHR47326:SF1">
    <property type="entry name" value="HTH PSQ-TYPE DOMAIN-CONTAINING PROTEIN"/>
    <property type="match status" value="1"/>
</dbReference>
<dbReference type="Gene3D" id="3.30.420.10">
    <property type="entry name" value="Ribonuclease H-like superfamily/Ribonuclease H"/>
    <property type="match status" value="1"/>
</dbReference>
<dbReference type="GO" id="GO:0003676">
    <property type="term" value="F:nucleic acid binding"/>
    <property type="evidence" value="ECO:0007669"/>
    <property type="project" value="InterPro"/>
</dbReference>
<keyword evidence="2" id="KW-1185">Reference proteome</keyword>
<sequence length="299" mass="34950">MKTANNQRQRRSDALGEEVEEQLLAYVRVNPRVFTRHVGRELGISHTAVFNVLKKYKMHPYRPDLFQHLRQGDADRRLTFVAWLMTSLDENPLILNTILWTDESKLTNNGIINKQNNWDDQNPHWTFETNNQAVWGINVWCGLIGSKLLGPYFYEGILNGKRYYNFLLNELPIMLDDIPLALRENIIFQHDGAPAHNAHIVRNYLNAQFPNRWLGTYGPIKWPPRSPDITQLDFFLWGHLKTIVYADPPINLQNLKDKITVAYNQLTDEQITAATNKEFMRRAESCFDHGGQQFEQFIR</sequence>
<evidence type="ECO:0000313" key="1">
    <source>
        <dbReference type="EMBL" id="KAE9521852.1"/>
    </source>
</evidence>
<dbReference type="InterPro" id="IPR036397">
    <property type="entry name" value="RNaseH_sf"/>
</dbReference>
<dbReference type="Proteomes" id="UP000475862">
    <property type="component" value="Unassembled WGS sequence"/>
</dbReference>
<name>A0A6G0SUA7_APHGL</name>
<dbReference type="AlphaFoldDB" id="A0A6G0SUA7"/>
<evidence type="ECO:0008006" key="3">
    <source>
        <dbReference type="Google" id="ProtNLM"/>
    </source>
</evidence>
<proteinExistence type="predicted"/>
<gene>
    <name evidence="1" type="ORF">AGLY_017734</name>
</gene>
<protein>
    <recommendedName>
        <fullName evidence="3">Tc1-like transposase DDE domain-containing protein</fullName>
    </recommendedName>
</protein>
<dbReference type="PANTHER" id="PTHR47326">
    <property type="entry name" value="TRANSPOSABLE ELEMENT TC3 TRANSPOSASE-LIKE PROTEIN"/>
    <property type="match status" value="1"/>
</dbReference>
<reference evidence="1 2" key="1">
    <citation type="submission" date="2019-08" db="EMBL/GenBank/DDBJ databases">
        <title>The genome of the soybean aphid Biotype 1, its phylome, world population structure and adaptation to the North American continent.</title>
        <authorList>
            <person name="Giordano R."/>
            <person name="Donthu R.K."/>
            <person name="Hernandez A.G."/>
            <person name="Wright C.L."/>
            <person name="Zimin A.V."/>
        </authorList>
    </citation>
    <scope>NUCLEOTIDE SEQUENCE [LARGE SCALE GENOMIC DNA]</scope>
    <source>
        <tissue evidence="1">Whole aphids</tissue>
    </source>
</reference>
<dbReference type="OrthoDB" id="6584906at2759"/>
<dbReference type="EMBL" id="VYZN01001885">
    <property type="protein sequence ID" value="KAE9521852.1"/>
    <property type="molecule type" value="Genomic_DNA"/>
</dbReference>
<comment type="caution">
    <text evidence="1">The sequence shown here is derived from an EMBL/GenBank/DDBJ whole genome shotgun (WGS) entry which is preliminary data.</text>
</comment>